<sequence length="247" mass="26291">MNMTLEGKVALVTGSSRGIGKAIAKAFAMDGAKVLINYASKDEAAKEIKEELISMGCTAEIFKASVEREAEVKALFEQVDNLFGRIDILVNNAGITRDALILRMTESQWDEVIDVNLKAAFLCSKEAAKRMIKQKSGRIINISSVIGQIGNPGQANYSASKAGLFGLTKSLAKELGSRGILVNSIAPGYIVTDMTSGLSDEIKNKLLSSIALGRLGTPEDVADVALWLAKSANYVTGQIISVNGGMF</sequence>
<dbReference type="PANTHER" id="PTHR42879:SF2">
    <property type="entry name" value="3-OXOACYL-[ACYL-CARRIER-PROTEIN] REDUCTASE FABG"/>
    <property type="match status" value="1"/>
</dbReference>
<keyword evidence="3 7" id="KW-0521">NADP</keyword>
<dbReference type="FunFam" id="3.40.50.720:FF:000115">
    <property type="entry name" value="3-oxoacyl-[acyl-carrier-protein] reductase FabG"/>
    <property type="match status" value="1"/>
</dbReference>
<dbReference type="PANTHER" id="PTHR42879">
    <property type="entry name" value="3-OXOACYL-(ACYL-CARRIER-PROTEIN) REDUCTASE"/>
    <property type="match status" value="1"/>
</dbReference>
<feature type="binding site" evidence="7">
    <location>
        <position position="190"/>
    </location>
    <ligand>
        <name>NADP(+)</name>
        <dbReference type="ChEBI" id="CHEBI:58349"/>
    </ligand>
</feature>
<feature type="domain" description="Ketoreductase" evidence="9">
    <location>
        <begin position="8"/>
        <end position="188"/>
    </location>
</feature>
<dbReference type="NCBIfam" id="TIGR01830">
    <property type="entry name" value="3oxo_ACP_reduc"/>
    <property type="match status" value="1"/>
</dbReference>
<dbReference type="NCBIfam" id="NF005559">
    <property type="entry name" value="PRK07231.1"/>
    <property type="match status" value="1"/>
</dbReference>
<dbReference type="InterPro" id="IPR036291">
    <property type="entry name" value="NAD(P)-bd_dom_sf"/>
</dbReference>
<accession>A0A2R4W1T5</accession>
<dbReference type="GO" id="GO:0051287">
    <property type="term" value="F:NAD binding"/>
    <property type="evidence" value="ECO:0007669"/>
    <property type="project" value="UniProtKB-UniRule"/>
</dbReference>
<proteinExistence type="inferred from homology"/>
<evidence type="ECO:0000256" key="5">
    <source>
        <dbReference type="ARBA" id="ARBA00048508"/>
    </source>
</evidence>
<evidence type="ECO:0000256" key="6">
    <source>
        <dbReference type="PIRSR" id="PIRSR611284-1"/>
    </source>
</evidence>
<evidence type="ECO:0000256" key="4">
    <source>
        <dbReference type="ARBA" id="ARBA00023002"/>
    </source>
</evidence>
<evidence type="ECO:0000256" key="8">
    <source>
        <dbReference type="RuleBase" id="RU366074"/>
    </source>
</evidence>
<keyword evidence="11" id="KW-1185">Reference proteome</keyword>
<dbReference type="AlphaFoldDB" id="A0A2R4W1T5"/>
<name>A0A2R4W1T5_THEAF</name>
<dbReference type="NCBIfam" id="NF009466">
    <property type="entry name" value="PRK12826.1-2"/>
    <property type="match status" value="1"/>
</dbReference>
<comment type="function">
    <text evidence="1 8">Catalyzes the NADPH-dependent reduction of beta-ketoacyl-ACP substrates to beta-hydroxyacyl-ACP products, the first reductive step in the elongation cycle of fatty acid biosynthesis.</text>
</comment>
<dbReference type="GO" id="GO:0004316">
    <property type="term" value="F:3-oxoacyl-[acyl-carrier-protein] reductase (NADPH) activity"/>
    <property type="evidence" value="ECO:0007669"/>
    <property type="project" value="UniProtKB-UniRule"/>
</dbReference>
<evidence type="ECO:0000256" key="7">
    <source>
        <dbReference type="PIRSR" id="PIRSR611284-2"/>
    </source>
</evidence>
<dbReference type="PROSITE" id="PS00061">
    <property type="entry name" value="ADH_SHORT"/>
    <property type="match status" value="1"/>
</dbReference>
<dbReference type="InterPro" id="IPR020904">
    <property type="entry name" value="Sc_DH/Rdtase_CS"/>
</dbReference>
<evidence type="ECO:0000259" key="9">
    <source>
        <dbReference type="SMART" id="SM00822"/>
    </source>
</evidence>
<comment type="pathway">
    <text evidence="8">Lipid metabolism; fatty acid biosynthesis.</text>
</comment>
<gene>
    <name evidence="10" type="ORF">TDSAC_1409</name>
</gene>
<keyword evidence="8" id="KW-0444">Lipid biosynthesis</keyword>
<dbReference type="Gene3D" id="3.40.50.720">
    <property type="entry name" value="NAD(P)-binding Rossmann-like Domain"/>
    <property type="match status" value="1"/>
</dbReference>
<evidence type="ECO:0000256" key="2">
    <source>
        <dbReference type="ARBA" id="ARBA00006484"/>
    </source>
</evidence>
<dbReference type="InterPro" id="IPR002347">
    <property type="entry name" value="SDR_fam"/>
</dbReference>
<dbReference type="GO" id="GO:0006633">
    <property type="term" value="P:fatty acid biosynthetic process"/>
    <property type="evidence" value="ECO:0007669"/>
    <property type="project" value="UniProtKB-UniPathway"/>
</dbReference>
<protein>
    <recommendedName>
        <fullName evidence="8">3-oxoacyl-[acyl-carrier-protein] reductase</fullName>
        <ecNumber evidence="8">1.1.1.100</ecNumber>
    </recommendedName>
</protein>
<dbReference type="InterPro" id="IPR050259">
    <property type="entry name" value="SDR"/>
</dbReference>
<dbReference type="CDD" id="cd05333">
    <property type="entry name" value="BKR_SDR_c"/>
    <property type="match status" value="1"/>
</dbReference>
<dbReference type="Proteomes" id="UP000244792">
    <property type="component" value="Chromosome"/>
</dbReference>
<reference evidence="10 11" key="1">
    <citation type="submission" date="2017-04" db="EMBL/GenBank/DDBJ databases">
        <title>Genomic insights into metabolism of Thermodesulfobium acidiphilum.</title>
        <authorList>
            <person name="Toshchakov S.V."/>
            <person name="Frolov E.N."/>
            <person name="Kublanov I.V."/>
            <person name="Samarov N.I."/>
            <person name="Novikov A."/>
            <person name="Lebedinsky A.V."/>
            <person name="Bonch-Osmolovskaya E.A."/>
            <person name="Chernyh N.A."/>
        </authorList>
    </citation>
    <scope>NUCLEOTIDE SEQUENCE [LARGE SCALE GENOMIC DNA]</scope>
    <source>
        <strain evidence="10 11">3127-1</strain>
    </source>
</reference>
<evidence type="ECO:0000313" key="11">
    <source>
        <dbReference type="Proteomes" id="UP000244792"/>
    </source>
</evidence>
<dbReference type="Pfam" id="PF13561">
    <property type="entry name" value="adh_short_C2"/>
    <property type="match status" value="1"/>
</dbReference>
<feature type="active site" description="Proton acceptor" evidence="6">
    <location>
        <position position="157"/>
    </location>
</feature>
<feature type="binding site" evidence="7">
    <location>
        <begin position="14"/>
        <end position="17"/>
    </location>
    <ligand>
        <name>NADP(+)</name>
        <dbReference type="ChEBI" id="CHEBI:58349"/>
    </ligand>
</feature>
<evidence type="ECO:0000256" key="3">
    <source>
        <dbReference type="ARBA" id="ARBA00022857"/>
    </source>
</evidence>
<dbReference type="SUPFAM" id="SSF51735">
    <property type="entry name" value="NAD(P)-binding Rossmann-fold domains"/>
    <property type="match status" value="1"/>
</dbReference>
<feature type="binding site" evidence="7">
    <location>
        <position position="92"/>
    </location>
    <ligand>
        <name>NADP(+)</name>
        <dbReference type="ChEBI" id="CHEBI:58349"/>
    </ligand>
</feature>
<evidence type="ECO:0000313" key="10">
    <source>
        <dbReference type="EMBL" id="AWB10749.1"/>
    </source>
</evidence>
<dbReference type="EC" id="1.1.1.100" evidence="8"/>
<dbReference type="KEGG" id="taci:TDSAC_1409"/>
<organism evidence="10 11">
    <name type="scientific">Thermodesulfobium acidiphilum</name>
    <dbReference type="NCBI Taxonomy" id="1794699"/>
    <lineage>
        <taxon>Bacteria</taxon>
        <taxon>Pseudomonadati</taxon>
        <taxon>Thermodesulfobiota</taxon>
        <taxon>Thermodesulfobiia</taxon>
        <taxon>Thermodesulfobiales</taxon>
        <taxon>Thermodesulfobiaceae</taxon>
        <taxon>Thermodesulfobium</taxon>
    </lineage>
</organism>
<dbReference type="InterPro" id="IPR057326">
    <property type="entry name" value="KR_dom"/>
</dbReference>
<comment type="subunit">
    <text evidence="8">Homotetramer.</text>
</comment>
<dbReference type="PRINTS" id="PR00081">
    <property type="entry name" value="GDHRDH"/>
</dbReference>
<dbReference type="PRINTS" id="PR00080">
    <property type="entry name" value="SDRFAMILY"/>
</dbReference>
<dbReference type="EMBL" id="CP020921">
    <property type="protein sequence ID" value="AWB10749.1"/>
    <property type="molecule type" value="Genomic_DNA"/>
</dbReference>
<comment type="catalytic activity">
    <reaction evidence="5 8">
        <text>a (3R)-hydroxyacyl-[ACP] + NADP(+) = a 3-oxoacyl-[ACP] + NADPH + H(+)</text>
        <dbReference type="Rhea" id="RHEA:17397"/>
        <dbReference type="Rhea" id="RHEA-COMP:9916"/>
        <dbReference type="Rhea" id="RHEA-COMP:9945"/>
        <dbReference type="ChEBI" id="CHEBI:15378"/>
        <dbReference type="ChEBI" id="CHEBI:57783"/>
        <dbReference type="ChEBI" id="CHEBI:58349"/>
        <dbReference type="ChEBI" id="CHEBI:78776"/>
        <dbReference type="ChEBI" id="CHEBI:78827"/>
        <dbReference type="EC" id="1.1.1.100"/>
    </reaction>
</comment>
<keyword evidence="8" id="KW-0276">Fatty acid metabolism</keyword>
<keyword evidence="8" id="KW-0275">Fatty acid biosynthesis</keyword>
<feature type="binding site" evidence="7">
    <location>
        <begin position="157"/>
        <end position="161"/>
    </location>
    <ligand>
        <name>NADP(+)</name>
        <dbReference type="ChEBI" id="CHEBI:58349"/>
    </ligand>
</feature>
<evidence type="ECO:0000256" key="1">
    <source>
        <dbReference type="ARBA" id="ARBA00002607"/>
    </source>
</evidence>
<keyword evidence="4 8" id="KW-0560">Oxidoreductase</keyword>
<comment type="similarity">
    <text evidence="2 8">Belongs to the short-chain dehydrogenases/reductases (SDR) family.</text>
</comment>
<dbReference type="InterPro" id="IPR011284">
    <property type="entry name" value="3oxo_ACP_reduc"/>
</dbReference>
<keyword evidence="8" id="KW-0443">Lipid metabolism</keyword>
<dbReference type="SMART" id="SM00822">
    <property type="entry name" value="PKS_KR"/>
    <property type="match status" value="1"/>
</dbReference>
<dbReference type="UniPathway" id="UPA00094"/>